<dbReference type="InterPro" id="IPR012464">
    <property type="entry name" value="DUF1676"/>
</dbReference>
<sequence>MTNFKVLGAFALCLAVASAASVNVDTNTIQDSEGYGFEECLRKDSISCVQHQVYRHLRSFFDQKSVELPGGFSLVKEGEVARDGRSAEEVLPQGAVEDREEALETFAVQKATEFFSERSLRWNVAPIVSDVSASARALMDYVPAELKAKVTNFMTEGPLDQHLDLAPAAADPTSTATLPPAPSMFLTTTLFSPVAGRGKKKKIIRALIPVLLAAKMKIVGFLGLAYVIIALIAKKAILASLVSLAISGFIALRKLLGNQSHGHEVKEVHAEYAPHGWSGGYSSGGWDGGDAHGSYSSPVAHALAYNGQKPISRR</sequence>
<keyword evidence="4" id="KW-1185">Reference proteome</keyword>
<reference evidence="3" key="1">
    <citation type="submission" date="2021-07" db="EMBL/GenBank/DDBJ databases">
        <authorList>
            <person name="Catto M.A."/>
            <person name="Jacobson A."/>
            <person name="Kennedy G."/>
            <person name="Labadie P."/>
            <person name="Hunt B.G."/>
            <person name="Srinivasan R."/>
        </authorList>
    </citation>
    <scope>NUCLEOTIDE SEQUENCE</scope>
    <source>
        <strain evidence="3">PL_HMW_Pooled</strain>
        <tissue evidence="3">Head</tissue>
    </source>
</reference>
<feature type="signal peptide" evidence="2">
    <location>
        <begin position="1"/>
        <end position="19"/>
    </location>
</feature>
<feature type="transmembrane region" description="Helical" evidence="1">
    <location>
        <begin position="207"/>
        <end position="231"/>
    </location>
</feature>
<protein>
    <submittedName>
        <fullName evidence="3">Beta-glucuronidase</fullName>
    </submittedName>
</protein>
<evidence type="ECO:0000313" key="4">
    <source>
        <dbReference type="Proteomes" id="UP001219518"/>
    </source>
</evidence>
<proteinExistence type="predicted"/>
<keyword evidence="1" id="KW-1133">Transmembrane helix</keyword>
<dbReference type="PANTHER" id="PTHR21879">
    <property type="entry name" value="FI03362P-RELATED-RELATED"/>
    <property type="match status" value="1"/>
</dbReference>
<dbReference type="Pfam" id="PF07898">
    <property type="entry name" value="DUF1676"/>
    <property type="match status" value="1"/>
</dbReference>
<keyword evidence="1" id="KW-0812">Transmembrane</keyword>
<evidence type="ECO:0000256" key="2">
    <source>
        <dbReference type="SAM" id="SignalP"/>
    </source>
</evidence>
<organism evidence="3 4">
    <name type="scientific">Frankliniella fusca</name>
    <dbReference type="NCBI Taxonomy" id="407009"/>
    <lineage>
        <taxon>Eukaryota</taxon>
        <taxon>Metazoa</taxon>
        <taxon>Ecdysozoa</taxon>
        <taxon>Arthropoda</taxon>
        <taxon>Hexapoda</taxon>
        <taxon>Insecta</taxon>
        <taxon>Pterygota</taxon>
        <taxon>Neoptera</taxon>
        <taxon>Paraneoptera</taxon>
        <taxon>Thysanoptera</taxon>
        <taxon>Terebrantia</taxon>
        <taxon>Thripoidea</taxon>
        <taxon>Thripidae</taxon>
        <taxon>Frankliniella</taxon>
    </lineage>
</organism>
<feature type="chain" id="PRO_5042045484" evidence="2">
    <location>
        <begin position="20"/>
        <end position="314"/>
    </location>
</feature>
<dbReference type="GO" id="GO:0016020">
    <property type="term" value="C:membrane"/>
    <property type="evidence" value="ECO:0007669"/>
    <property type="project" value="TreeGrafter"/>
</dbReference>
<evidence type="ECO:0000313" key="3">
    <source>
        <dbReference type="EMBL" id="KAK3932300.1"/>
    </source>
</evidence>
<reference evidence="3" key="2">
    <citation type="journal article" date="2023" name="BMC Genomics">
        <title>Pest status, molecular evolution, and epigenetic factors derived from the genome assembly of Frankliniella fusca, a thysanopteran phytovirus vector.</title>
        <authorList>
            <person name="Catto M.A."/>
            <person name="Labadie P.E."/>
            <person name="Jacobson A.L."/>
            <person name="Kennedy G.G."/>
            <person name="Srinivasan R."/>
            <person name="Hunt B.G."/>
        </authorList>
    </citation>
    <scope>NUCLEOTIDE SEQUENCE</scope>
    <source>
        <strain evidence="3">PL_HMW_Pooled</strain>
    </source>
</reference>
<gene>
    <name evidence="3" type="ORF">KUF71_011628</name>
</gene>
<dbReference type="AlphaFoldDB" id="A0AAE1LUJ6"/>
<dbReference type="EMBL" id="JAHWGI010001434">
    <property type="protein sequence ID" value="KAK3932300.1"/>
    <property type="molecule type" value="Genomic_DNA"/>
</dbReference>
<dbReference type="Proteomes" id="UP001219518">
    <property type="component" value="Unassembled WGS sequence"/>
</dbReference>
<comment type="caution">
    <text evidence="3">The sequence shown here is derived from an EMBL/GenBank/DDBJ whole genome shotgun (WGS) entry which is preliminary data.</text>
</comment>
<keyword evidence="1" id="KW-0472">Membrane</keyword>
<accession>A0AAE1LUJ6</accession>
<dbReference type="PANTHER" id="PTHR21879:SF18">
    <property type="entry name" value="LD17368P"/>
    <property type="match status" value="1"/>
</dbReference>
<evidence type="ECO:0000256" key="1">
    <source>
        <dbReference type="SAM" id="Phobius"/>
    </source>
</evidence>
<keyword evidence="2" id="KW-0732">Signal</keyword>
<name>A0AAE1LUJ6_9NEOP</name>
<feature type="transmembrane region" description="Helical" evidence="1">
    <location>
        <begin position="237"/>
        <end position="256"/>
    </location>
</feature>